<dbReference type="Pfam" id="PF13538">
    <property type="entry name" value="UvrD_C_2"/>
    <property type="match status" value="1"/>
</dbReference>
<dbReference type="Pfam" id="PF14490">
    <property type="entry name" value="HHH_RecD2"/>
    <property type="match status" value="1"/>
</dbReference>
<comment type="catalytic activity">
    <reaction evidence="3">
        <text>ATP + H2O = ADP + phosphate + H(+)</text>
        <dbReference type="Rhea" id="RHEA:13065"/>
        <dbReference type="ChEBI" id="CHEBI:15377"/>
        <dbReference type="ChEBI" id="CHEBI:15378"/>
        <dbReference type="ChEBI" id="CHEBI:30616"/>
        <dbReference type="ChEBI" id="CHEBI:43474"/>
        <dbReference type="ChEBI" id="CHEBI:456216"/>
        <dbReference type="EC" id="5.6.2.3"/>
    </reaction>
</comment>
<comment type="similarity">
    <text evidence="3">Belongs to the RecD family. RecD2 subfamily.</text>
</comment>
<dbReference type="GO" id="GO:0016887">
    <property type="term" value="F:ATP hydrolysis activity"/>
    <property type="evidence" value="ECO:0007669"/>
    <property type="project" value="RHEA"/>
</dbReference>
<evidence type="ECO:0000259" key="5">
    <source>
        <dbReference type="Pfam" id="PF14490"/>
    </source>
</evidence>
<dbReference type="InterPro" id="IPR050534">
    <property type="entry name" value="Coronavir_polyprotein_1ab"/>
</dbReference>
<evidence type="ECO:0000313" key="8">
    <source>
        <dbReference type="Proteomes" id="UP000003860"/>
    </source>
</evidence>
<feature type="domain" description="ATP-dependent RecD2 DNA helicase-like helix-hairpin-helix" evidence="5">
    <location>
        <begin position="200"/>
        <end position="289"/>
    </location>
</feature>
<protein>
    <recommendedName>
        <fullName evidence="3">ATP-dependent RecD2 DNA helicase</fullName>
        <ecNumber evidence="3">5.6.2.3</ecNumber>
    </recommendedName>
    <alternativeName>
        <fullName evidence="3">DNA 5'-3' helicase subunit RecD2</fullName>
    </alternativeName>
</protein>
<sequence length="819" mass="92339">MLQIKVIGTSTYYTVLEVTVATGQFQQQRWSFDSYPVGTALSIIGRFDYKIYENADNGYKIYTFEIERIIDEDGFEHEAQDLISVTGYYEVNDHCAVLPCKIVGTVGVYKGEKQLKADTVEFIEPATDEGIITFLSCGIIKGVGEKTARNIVVGYKSGSSFVEGFGSNTLEIIKNEPLSLVKIKGISADKARLIHDSYMENMEYQNVMIFFQKFGVSSAKAMKIYNTFKGTAIAIAEQNPYMFTNIKGFGFRTCDEIAKKLGIDSHSIFRMEAALKSVLETAETEGHCYLYRQQLLQATSKALSDNADKISEDELDEAYKRMIKTGLLVNITYTENEDRYEAVYTRDMHKLEYETALAIKNIVRCQPDISVAHVDKLIAEFEELKGFELEDMQKESVRAVFETNMLILTGSAGSGKTTTVECMIYVLQRVFENRQEMSFMLAAPTGKAAKRLTEITGFEAMTIHRLLQFSYENKGFFYRQGNELPYDLIVIDESSMLSIDLAHALFTAISPGTTVVMIGDTQQLPSVGAGNVLDDMIKSGVIPTVKLNVIKRQADGSGIISNANRIINGEMPEIINQNKDFFVIEEDDKYRVVKKTQEALNRLMTAYNHTIDDIQIICPQKSSEIGTYELNKAIQEMVNPAAENKQEIKRGNSVFREGDKVIHLSNNYETPHYRREPDTGRYFAQESCGIFNGDIGRIIEISNIKEVEAEDEDANTPEKKVAVQYDDFIIIYHINELEEIDLAYCLTVHKMQGSQCEAAIILCHMRNYVMLNRNLGYTAVTRAKKMACIIGQKKAIKLMVSNVKINERNSMLCDLLKIG</sequence>
<dbReference type="Proteomes" id="UP000003860">
    <property type="component" value="Unassembled WGS sequence"/>
</dbReference>
<dbReference type="PANTHER" id="PTHR43788:SF6">
    <property type="entry name" value="DNA HELICASE B"/>
    <property type="match status" value="1"/>
</dbReference>
<keyword evidence="1" id="KW-0547">Nucleotide-binding</keyword>
<feature type="domain" description="UvrD-like helicase C-terminal" evidence="4">
    <location>
        <begin position="742"/>
        <end position="787"/>
    </location>
</feature>
<dbReference type="CDD" id="cd18809">
    <property type="entry name" value="SF1_C_RecD"/>
    <property type="match status" value="1"/>
</dbReference>
<keyword evidence="3 7" id="KW-0378">Hydrolase</keyword>
<dbReference type="InterPro" id="IPR027785">
    <property type="entry name" value="UvrD-like_helicase_C"/>
</dbReference>
<proteinExistence type="inferred from homology"/>
<keyword evidence="2" id="KW-0067">ATP-binding</keyword>
<dbReference type="Gene3D" id="1.10.10.2220">
    <property type="match status" value="1"/>
</dbReference>
<dbReference type="GO" id="GO:0005524">
    <property type="term" value="F:ATP binding"/>
    <property type="evidence" value="ECO:0007669"/>
    <property type="project" value="UniProtKB-KW"/>
</dbReference>
<dbReference type="Pfam" id="PF13604">
    <property type="entry name" value="AAA_30"/>
    <property type="match status" value="1"/>
</dbReference>
<accession>F1TCP0</accession>
<evidence type="ECO:0000256" key="1">
    <source>
        <dbReference type="ARBA" id="ARBA00022741"/>
    </source>
</evidence>
<gene>
    <name evidence="3" type="primary">recD2</name>
    <name evidence="7" type="ORF">Cpap_2160</name>
</gene>
<dbReference type="Gene3D" id="3.40.50.300">
    <property type="entry name" value="P-loop containing nucleotide triphosphate hydrolases"/>
    <property type="match status" value="2"/>
</dbReference>
<organism evidence="7 8">
    <name type="scientific">Ruminiclostridium papyrosolvens DSM 2782</name>
    <dbReference type="NCBI Taxonomy" id="588581"/>
    <lineage>
        <taxon>Bacteria</taxon>
        <taxon>Bacillati</taxon>
        <taxon>Bacillota</taxon>
        <taxon>Clostridia</taxon>
        <taxon>Eubacteriales</taxon>
        <taxon>Oscillospiraceae</taxon>
        <taxon>Ruminiclostridium</taxon>
    </lineage>
</organism>
<keyword evidence="8" id="KW-1185">Reference proteome</keyword>
<dbReference type="CDD" id="cd17933">
    <property type="entry name" value="DEXSc_RecD-like"/>
    <property type="match status" value="1"/>
</dbReference>
<feature type="domain" description="ATP-dependent RecD2 DNA helicase SH3" evidence="6">
    <location>
        <begin position="630"/>
        <end position="708"/>
    </location>
</feature>
<name>F1TCP0_9FIRM</name>
<dbReference type="GO" id="GO:0009338">
    <property type="term" value="C:exodeoxyribonuclease V complex"/>
    <property type="evidence" value="ECO:0007669"/>
    <property type="project" value="TreeGrafter"/>
</dbReference>
<dbReference type="GO" id="GO:0017116">
    <property type="term" value="F:single-stranded DNA helicase activity"/>
    <property type="evidence" value="ECO:0007669"/>
    <property type="project" value="TreeGrafter"/>
</dbReference>
<dbReference type="PANTHER" id="PTHR43788">
    <property type="entry name" value="DNA2/NAM7 HELICASE FAMILY MEMBER"/>
    <property type="match status" value="1"/>
</dbReference>
<dbReference type="InterPro" id="IPR027417">
    <property type="entry name" value="P-loop_NTPase"/>
</dbReference>
<comment type="caution">
    <text evidence="3">Lacks conserved residue(s) required for the propagation of feature annotation.</text>
</comment>
<dbReference type="InterPro" id="IPR029493">
    <property type="entry name" value="RecD2-like_HHH"/>
</dbReference>
<comment type="function">
    <text evidence="3">DNA-dependent ATPase and ATP-dependent 5'-3' DNA helicase. Has no activity on blunt DNA or DNA with 3'-overhangs, requires at least 10 bases of 5'-ssDNA for helicase activity.</text>
</comment>
<evidence type="ECO:0000256" key="3">
    <source>
        <dbReference type="HAMAP-Rule" id="MF_01488"/>
    </source>
</evidence>
<evidence type="ECO:0000313" key="7">
    <source>
        <dbReference type="EMBL" id="EGD47757.1"/>
    </source>
</evidence>
<dbReference type="AlphaFoldDB" id="F1TCP0"/>
<dbReference type="SUPFAM" id="SSF52540">
    <property type="entry name" value="P-loop containing nucleoside triphosphate hydrolases"/>
    <property type="match status" value="1"/>
</dbReference>
<keyword evidence="3" id="KW-0347">Helicase</keyword>
<dbReference type="InterPro" id="IPR041451">
    <property type="entry name" value="RecD2_SH13"/>
</dbReference>
<dbReference type="STRING" id="588581.Cpap_2160"/>
<keyword evidence="3" id="KW-0238">DNA-binding</keyword>
<dbReference type="EMBL" id="ACXX02000006">
    <property type="protein sequence ID" value="EGD47757.1"/>
    <property type="molecule type" value="Genomic_DNA"/>
</dbReference>
<evidence type="ECO:0000259" key="6">
    <source>
        <dbReference type="Pfam" id="PF18335"/>
    </source>
</evidence>
<dbReference type="GO" id="GO:0006310">
    <property type="term" value="P:DNA recombination"/>
    <property type="evidence" value="ECO:0007669"/>
    <property type="project" value="InterPro"/>
</dbReference>
<dbReference type="GO" id="GO:0043139">
    <property type="term" value="F:5'-3' DNA helicase activity"/>
    <property type="evidence" value="ECO:0007669"/>
    <property type="project" value="UniProtKB-UniRule"/>
</dbReference>
<dbReference type="HAMAP" id="MF_01488">
    <property type="entry name" value="RecD2"/>
    <property type="match status" value="1"/>
</dbReference>
<dbReference type="EC" id="5.6.2.3" evidence="3"/>
<dbReference type="Gene3D" id="2.30.30.940">
    <property type="match status" value="1"/>
</dbReference>
<dbReference type="eggNOG" id="COG0507">
    <property type="taxonomic scope" value="Bacteria"/>
</dbReference>
<reference evidence="7" key="1">
    <citation type="submission" date="2009-07" db="EMBL/GenBank/DDBJ databases">
        <authorList>
            <consortium name="US DOE Joint Genome Institute (JGI-PGF)"/>
            <person name="Lucas S."/>
            <person name="Copeland A."/>
            <person name="Lapidus A."/>
            <person name="Glavina del Rio T."/>
            <person name="Tice H."/>
            <person name="Bruce D."/>
            <person name="Goodwin L."/>
            <person name="Pitluck S."/>
            <person name="Larimer F."/>
            <person name="Land M.L."/>
            <person name="Mouttaki H."/>
            <person name="He Z."/>
            <person name="Zhou J."/>
            <person name="Hemme C.L."/>
        </authorList>
    </citation>
    <scope>NUCLEOTIDE SEQUENCE</scope>
    <source>
        <strain evidence="7">DSM 2782</strain>
    </source>
</reference>
<evidence type="ECO:0000256" key="2">
    <source>
        <dbReference type="ARBA" id="ARBA00022840"/>
    </source>
</evidence>
<dbReference type="GO" id="GO:0003677">
    <property type="term" value="F:DNA binding"/>
    <property type="evidence" value="ECO:0007669"/>
    <property type="project" value="UniProtKB-UniRule"/>
</dbReference>
<dbReference type="Pfam" id="PF18335">
    <property type="entry name" value="SH3_13"/>
    <property type="match status" value="1"/>
</dbReference>
<evidence type="ECO:0000259" key="4">
    <source>
        <dbReference type="Pfam" id="PF13538"/>
    </source>
</evidence>
<reference evidence="7" key="2">
    <citation type="submission" date="2011-01" db="EMBL/GenBank/DDBJ databases">
        <title>The Non-contiguous Finished genome of Clostridium papyrosolvens.</title>
        <authorList>
            <person name="Lucas S."/>
            <person name="Copeland A."/>
            <person name="Lapidus A."/>
            <person name="Cheng J.-F."/>
            <person name="Goodwin L."/>
            <person name="Pitluck S."/>
            <person name="Misra M."/>
            <person name="Chertkov O."/>
            <person name="Detter J.C."/>
            <person name="Han C."/>
            <person name="Tapia R."/>
            <person name="Land M."/>
            <person name="Hauser L."/>
            <person name="Kyrpides N."/>
            <person name="Ivanova N."/>
            <person name="Pagani I."/>
            <person name="Mouttaki H."/>
            <person name="He Z."/>
            <person name="Zhou J."/>
            <person name="Hemme C.L."/>
            <person name="Woyke T."/>
        </authorList>
    </citation>
    <scope>NUCLEOTIDE SEQUENCE [LARGE SCALE GENOMIC DNA]</scope>
    <source>
        <strain evidence="7">DSM 2782</strain>
    </source>
</reference>
<comment type="caution">
    <text evidence="7">The sequence shown here is derived from an EMBL/GenBank/DDBJ whole genome shotgun (WGS) entry which is preliminary data.</text>
</comment>
<keyword evidence="3" id="KW-0413">Isomerase</keyword>
<dbReference type="InterPro" id="IPR006345">
    <property type="entry name" value="RecD2"/>
</dbReference>